<dbReference type="GO" id="GO:0070842">
    <property type="term" value="P:aggresome assembly"/>
    <property type="evidence" value="ECO:0007669"/>
    <property type="project" value="TreeGrafter"/>
</dbReference>
<dbReference type="SUPFAM" id="SSF49599">
    <property type="entry name" value="TRAF domain-like"/>
    <property type="match status" value="1"/>
</dbReference>
<evidence type="ECO:0000313" key="11">
    <source>
        <dbReference type="Proteomes" id="UP000006671"/>
    </source>
</evidence>
<dbReference type="GO" id="GO:0031625">
    <property type="term" value="F:ubiquitin protein ligase binding"/>
    <property type="evidence" value="ECO:0007669"/>
    <property type="project" value="TreeGrafter"/>
</dbReference>
<accession>D2VUH3</accession>
<dbReference type="PROSITE" id="PS50119">
    <property type="entry name" value="ZF_BBOX"/>
    <property type="match status" value="1"/>
</dbReference>
<dbReference type="eggNOG" id="KOG2177">
    <property type="taxonomic scope" value="Eukaryota"/>
</dbReference>
<dbReference type="Proteomes" id="UP000006671">
    <property type="component" value="Unassembled WGS sequence"/>
</dbReference>
<dbReference type="GO" id="GO:0005778">
    <property type="term" value="C:peroxisomal membrane"/>
    <property type="evidence" value="ECO:0007669"/>
    <property type="project" value="TreeGrafter"/>
</dbReference>
<protein>
    <submittedName>
        <fullName evidence="10">Predicted protein</fullName>
    </submittedName>
</protein>
<evidence type="ECO:0000259" key="8">
    <source>
        <dbReference type="PROSITE" id="PS50119"/>
    </source>
</evidence>
<keyword evidence="2" id="KW-0963">Cytoplasm</keyword>
<dbReference type="AlphaFoldDB" id="D2VUH3"/>
<dbReference type="KEGG" id="ngr:NAEGRDRAFT_72663"/>
<evidence type="ECO:0000259" key="9">
    <source>
        <dbReference type="PROSITE" id="PS50144"/>
    </source>
</evidence>
<dbReference type="InParanoid" id="D2VUH3"/>
<evidence type="ECO:0000256" key="6">
    <source>
        <dbReference type="SAM" id="MobiDB-lite"/>
    </source>
</evidence>
<dbReference type="Gene3D" id="2.60.210.10">
    <property type="entry name" value="Apoptosis, Tumor Necrosis Factor Receptor Associated Protein 2, Chain A"/>
    <property type="match status" value="1"/>
</dbReference>
<dbReference type="InterPro" id="IPR013083">
    <property type="entry name" value="Znf_RING/FYVE/PHD"/>
</dbReference>
<organism evidence="11">
    <name type="scientific">Naegleria gruberi</name>
    <name type="common">Amoeba</name>
    <dbReference type="NCBI Taxonomy" id="5762"/>
    <lineage>
        <taxon>Eukaryota</taxon>
        <taxon>Discoba</taxon>
        <taxon>Heterolobosea</taxon>
        <taxon>Tetramitia</taxon>
        <taxon>Eutetramitia</taxon>
        <taxon>Vahlkampfiidae</taxon>
        <taxon>Naegleria</taxon>
    </lineage>
</organism>
<keyword evidence="4" id="KW-0862">Zinc</keyword>
<dbReference type="GO" id="GO:0061630">
    <property type="term" value="F:ubiquitin protein ligase activity"/>
    <property type="evidence" value="ECO:0007669"/>
    <property type="project" value="TreeGrafter"/>
</dbReference>
<dbReference type="GO" id="GO:0005164">
    <property type="term" value="F:tumor necrosis factor receptor binding"/>
    <property type="evidence" value="ECO:0007669"/>
    <property type="project" value="TreeGrafter"/>
</dbReference>
<feature type="region of interest" description="Disordered" evidence="6">
    <location>
        <begin position="667"/>
        <end position="716"/>
    </location>
</feature>
<feature type="coiled-coil region" evidence="5">
    <location>
        <begin position="279"/>
        <end position="321"/>
    </location>
</feature>
<dbReference type="EMBL" id="GG738899">
    <property type="protein sequence ID" value="EFC39449.1"/>
    <property type="molecule type" value="Genomic_DNA"/>
</dbReference>
<comment type="subcellular location">
    <subcellularLocation>
        <location evidence="1">Cytoplasm</location>
    </subcellularLocation>
</comment>
<dbReference type="SMART" id="SM00061">
    <property type="entry name" value="MATH"/>
    <property type="match status" value="1"/>
</dbReference>
<feature type="compositionally biased region" description="Low complexity" evidence="6">
    <location>
        <begin position="23"/>
        <end position="44"/>
    </location>
</feature>
<keyword evidence="3" id="KW-0479">Metal-binding</keyword>
<dbReference type="OMA" id="GWGQNHF"/>
<dbReference type="PROSITE" id="PS50089">
    <property type="entry name" value="ZF_RING_2"/>
    <property type="match status" value="1"/>
</dbReference>
<keyword evidence="11" id="KW-1185">Reference proteome</keyword>
<dbReference type="InterPro" id="IPR037299">
    <property type="entry name" value="TRIM37_MATH"/>
</dbReference>
<feature type="compositionally biased region" description="Polar residues" evidence="6">
    <location>
        <begin position="676"/>
        <end position="716"/>
    </location>
</feature>
<feature type="region of interest" description="Disordered" evidence="6">
    <location>
        <begin position="1"/>
        <end position="49"/>
    </location>
</feature>
<dbReference type="SUPFAM" id="SSF57845">
    <property type="entry name" value="B-box zinc-binding domain"/>
    <property type="match status" value="1"/>
</dbReference>
<dbReference type="CDD" id="cd16619">
    <property type="entry name" value="mRING-HC-C4C4_TRIM37_C-VIII"/>
    <property type="match status" value="1"/>
</dbReference>
<evidence type="ECO:0000259" key="7">
    <source>
        <dbReference type="PROSITE" id="PS50089"/>
    </source>
</evidence>
<evidence type="ECO:0000256" key="5">
    <source>
        <dbReference type="SAM" id="Coils"/>
    </source>
</evidence>
<dbReference type="SMART" id="SM00336">
    <property type="entry name" value="BBOX"/>
    <property type="match status" value="1"/>
</dbReference>
<dbReference type="GO" id="GO:0016235">
    <property type="term" value="C:aggresome"/>
    <property type="evidence" value="ECO:0007669"/>
    <property type="project" value="TreeGrafter"/>
</dbReference>
<dbReference type="RefSeq" id="XP_002672193.1">
    <property type="nucleotide sequence ID" value="XM_002672147.1"/>
</dbReference>
<dbReference type="SUPFAM" id="SSF57850">
    <property type="entry name" value="RING/U-box"/>
    <property type="match status" value="1"/>
</dbReference>
<feature type="domain" description="B box-type" evidence="8">
    <location>
        <begin position="217"/>
        <end position="254"/>
    </location>
</feature>
<evidence type="ECO:0000313" key="10">
    <source>
        <dbReference type="EMBL" id="EFC39449.1"/>
    </source>
</evidence>
<dbReference type="InterPro" id="IPR000315">
    <property type="entry name" value="Znf_B-box"/>
</dbReference>
<dbReference type="GO" id="GO:0006513">
    <property type="term" value="P:protein monoubiquitination"/>
    <property type="evidence" value="ECO:0007669"/>
    <property type="project" value="TreeGrafter"/>
</dbReference>
<dbReference type="Pfam" id="PF13920">
    <property type="entry name" value="zf-C3HC4_3"/>
    <property type="match status" value="1"/>
</dbReference>
<evidence type="ECO:0000256" key="2">
    <source>
        <dbReference type="ARBA" id="ARBA00022490"/>
    </source>
</evidence>
<dbReference type="Pfam" id="PF22486">
    <property type="entry name" value="MATH_2"/>
    <property type="match status" value="1"/>
</dbReference>
<dbReference type="PANTHER" id="PTHR36754:SF2">
    <property type="entry name" value="E3 UBIQUITIN-PROTEIN LIGASE TRIM37"/>
    <property type="match status" value="1"/>
</dbReference>
<dbReference type="PROSITE" id="PS50144">
    <property type="entry name" value="MATH"/>
    <property type="match status" value="1"/>
</dbReference>
<dbReference type="CDD" id="cd19756">
    <property type="entry name" value="Bbox2"/>
    <property type="match status" value="1"/>
</dbReference>
<dbReference type="InterPro" id="IPR001841">
    <property type="entry name" value="Znf_RING"/>
</dbReference>
<dbReference type="PANTHER" id="PTHR36754">
    <property type="entry name" value="E3 UBIQUITIN-PROTEIN LIGASE TRIM37"/>
    <property type="match status" value="1"/>
</dbReference>
<dbReference type="OrthoDB" id="192247at2759"/>
<dbReference type="InterPro" id="IPR002083">
    <property type="entry name" value="MATH/TRAF_dom"/>
</dbReference>
<dbReference type="Gene3D" id="3.30.40.10">
    <property type="entry name" value="Zinc/RING finger domain, C3HC4 (zinc finger)"/>
    <property type="match status" value="1"/>
</dbReference>
<evidence type="ECO:0000256" key="4">
    <source>
        <dbReference type="PROSITE-ProRule" id="PRU00024"/>
    </source>
</evidence>
<reference evidence="10 11" key="1">
    <citation type="journal article" date="2010" name="Cell">
        <title>The genome of Naegleria gruberi illuminates early eukaryotic versatility.</title>
        <authorList>
            <person name="Fritz-Laylin L.K."/>
            <person name="Prochnik S.E."/>
            <person name="Ginger M.L."/>
            <person name="Dacks J.B."/>
            <person name="Carpenter M.L."/>
            <person name="Field M.C."/>
            <person name="Kuo A."/>
            <person name="Paredez A."/>
            <person name="Chapman J."/>
            <person name="Pham J."/>
            <person name="Shu S."/>
            <person name="Neupane R."/>
            <person name="Cipriano M."/>
            <person name="Mancuso J."/>
            <person name="Tu H."/>
            <person name="Salamov A."/>
            <person name="Lindquist E."/>
            <person name="Shapiro H."/>
            <person name="Lucas S."/>
            <person name="Grigoriev I.V."/>
            <person name="Cande W.Z."/>
            <person name="Fulton C."/>
            <person name="Rokhsar D.S."/>
            <person name="Dawson S.C."/>
        </authorList>
    </citation>
    <scope>NUCLEOTIDE SEQUENCE [LARGE SCALE GENOMIC DNA]</scope>
    <source>
        <strain evidence="10 11">NEG-M</strain>
    </source>
</reference>
<dbReference type="VEuPathDB" id="AmoebaDB:NAEGRDRAFT_72663"/>
<keyword evidence="4" id="KW-0863">Zinc-finger</keyword>
<feature type="domain" description="RING-type" evidence="7">
    <location>
        <begin position="132"/>
        <end position="171"/>
    </location>
</feature>
<keyword evidence="5" id="KW-0175">Coiled coil</keyword>
<dbReference type="Gene3D" id="3.30.160.60">
    <property type="entry name" value="Classic Zinc Finger"/>
    <property type="match status" value="1"/>
</dbReference>
<dbReference type="InterPro" id="IPR053003">
    <property type="entry name" value="TRIM_RBCC_E3_ubiq-ligases"/>
</dbReference>
<dbReference type="InterPro" id="IPR008974">
    <property type="entry name" value="TRAF-like"/>
</dbReference>
<sequence>MSSAANNNTNNNNFPYGKRITHTSSTVGSSSNVGSASSNSNSTSMKLGNLSPIQHYRSSNLHGTYSHSDIRGEQTKNMDEVILHNTQTLMDYNTPRGANNNDFELKSNTSPLSSTSESSAIFNKPLDQLVKCFLCFNKPSSPHLCPCCSKIVCLGCAKKWISEKSSCPNCRSPLSTSQLVNCKFVTEISSELEKLQTQIKKDKTIVPSRASLVNEHCSSHDLPLIYYCETCKEPICSDCAMFEEKHKNHKFKKVNEVYKECVDIVKVESETVKTRLKDLNSLTLSIEENIKRITKAKEETLKTINETVEEMRTNLDSLYKSKLSSLVSQKNMIIDEIAMLEKLTKELGRQIETSPQCVLISKTPDIVRVVDEINKKPTVAFNKIAVTESFPNEIVPPYEGGQFRIENYSELLKTTEVIYSDPITINGLQWRLKVYPNGTGVAKGVFISVFLEMFKGLTEPKKYHYKVEMVNKRDTSKNIERSFASIFESGECWGYNRFYRVSELAGNGFIDVDDDVLNLNFFVRPTSYFELCLEQARYIKDLEDFKKMNPITSVTTEEEVAEEANNLLKEEAFNNPNLSPIEETETYQFLVESEETIGNHQVQEQENTSLKIEEDNSFSINTQITPEADESISPTVFINPIDEDIVTIEQDTSIISSDGSQLVIEQVEEKSDNKEPSTAGSVWSKSQQEQAFSLPSVGNHSSDTVNVSISSIENSD</sequence>
<feature type="compositionally biased region" description="Low complexity" evidence="6">
    <location>
        <begin position="1"/>
        <end position="13"/>
    </location>
</feature>
<gene>
    <name evidence="10" type="ORF">NAEGRDRAFT_72663</name>
</gene>
<evidence type="ECO:0000256" key="3">
    <source>
        <dbReference type="ARBA" id="ARBA00022723"/>
    </source>
</evidence>
<evidence type="ECO:0000256" key="1">
    <source>
        <dbReference type="ARBA" id="ARBA00004496"/>
    </source>
</evidence>
<proteinExistence type="predicted"/>
<dbReference type="Pfam" id="PF00643">
    <property type="entry name" value="zf-B_box"/>
    <property type="match status" value="1"/>
</dbReference>
<dbReference type="GeneID" id="8854108"/>
<dbReference type="GO" id="GO:0008270">
    <property type="term" value="F:zinc ion binding"/>
    <property type="evidence" value="ECO:0007669"/>
    <property type="project" value="UniProtKB-KW"/>
</dbReference>
<dbReference type="GO" id="GO:0051865">
    <property type="term" value="P:protein autoubiquitination"/>
    <property type="evidence" value="ECO:0007669"/>
    <property type="project" value="TreeGrafter"/>
</dbReference>
<feature type="domain" description="MATH" evidence="9">
    <location>
        <begin position="398"/>
        <end position="521"/>
    </location>
</feature>
<dbReference type="CDD" id="cd03773">
    <property type="entry name" value="MATH_TRIM37"/>
    <property type="match status" value="1"/>
</dbReference>
<name>D2VUH3_NAEGR</name>